<dbReference type="AlphaFoldDB" id="A0A9X1W5L1"/>
<dbReference type="InterPro" id="IPR013342">
    <property type="entry name" value="Mandelate_racemase_C"/>
</dbReference>
<sequence>MKIVRVEDLHADGGLKPFSFVKITTDEGLIGWSEFSEFLGSQGLSAVIRRLSEHVIGLDPLQSSRLSTMLRARVRVADGGLNAQAVAAIENACLDIEAKALGVPVHRLFGGAVRDRLRVYWSHCGSYRARGAKTLDRPPVRSLDDLVELGREVKERGFSALKTNLLMFEGDKPHAFLRESPGFGYGKGHPELNLEPEVLDAMVAQMHAFRQGAGPSIGIALDVNFNYRPAGLKRLAKALEPLGLAWLEMDVYDARTLADLRRSTSTPIGSMEAVYGRRHAIPFFVERAVDYAIIDAMWNGFSEAVKMATLAEGFEVNINSHAFSSPLGLLIGAQLCALSPNFNYVEMDVDQPPVSAELFHSQLKVENGELILPERPGWGLEVNEEALARHAPDARAAERWLRKRSIDDPS</sequence>
<keyword evidence="1" id="KW-0456">Lyase</keyword>
<name>A0A9X1W5L1_9BURK</name>
<dbReference type="CDD" id="cd03316">
    <property type="entry name" value="MR_like"/>
    <property type="match status" value="1"/>
</dbReference>
<evidence type="ECO:0000313" key="4">
    <source>
        <dbReference type="Proteomes" id="UP001139447"/>
    </source>
</evidence>
<dbReference type="Pfam" id="PF13378">
    <property type="entry name" value="MR_MLE_C"/>
    <property type="match status" value="1"/>
</dbReference>
<dbReference type="GO" id="GO:0016829">
    <property type="term" value="F:lyase activity"/>
    <property type="evidence" value="ECO:0007669"/>
    <property type="project" value="UniProtKB-KW"/>
</dbReference>
<proteinExistence type="predicted"/>
<comment type="caution">
    <text evidence="3">The sequence shown here is derived from an EMBL/GenBank/DDBJ whole genome shotgun (WGS) entry which is preliminary data.</text>
</comment>
<dbReference type="InterPro" id="IPR029017">
    <property type="entry name" value="Enolase-like_N"/>
</dbReference>
<dbReference type="Gene3D" id="3.20.20.120">
    <property type="entry name" value="Enolase-like C-terminal domain"/>
    <property type="match status" value="1"/>
</dbReference>
<dbReference type="PANTHER" id="PTHR48080">
    <property type="entry name" value="D-GALACTONATE DEHYDRATASE-RELATED"/>
    <property type="match status" value="1"/>
</dbReference>
<feature type="domain" description="Mandelate racemase/muconate lactonizing enzyme C-terminal" evidence="2">
    <location>
        <begin position="143"/>
        <end position="267"/>
    </location>
</feature>
<dbReference type="Pfam" id="PF02746">
    <property type="entry name" value="MR_MLE_N"/>
    <property type="match status" value="1"/>
</dbReference>
<keyword evidence="4" id="KW-1185">Reference proteome</keyword>
<evidence type="ECO:0000313" key="3">
    <source>
        <dbReference type="EMBL" id="MCJ0766178.1"/>
    </source>
</evidence>
<dbReference type="InterPro" id="IPR013341">
    <property type="entry name" value="Mandelate_racemase_N_dom"/>
</dbReference>
<dbReference type="Proteomes" id="UP001139447">
    <property type="component" value="Unassembled WGS sequence"/>
</dbReference>
<protein>
    <submittedName>
        <fullName evidence="3">Mandelate racemase/muconate lactonizing enzyme family protein</fullName>
    </submittedName>
</protein>
<dbReference type="EMBL" id="JALGBI010000004">
    <property type="protein sequence ID" value="MCJ0766178.1"/>
    <property type="molecule type" value="Genomic_DNA"/>
</dbReference>
<dbReference type="RefSeq" id="WP_243309776.1">
    <property type="nucleotide sequence ID" value="NZ_JALGBI010000004.1"/>
</dbReference>
<evidence type="ECO:0000259" key="2">
    <source>
        <dbReference type="SMART" id="SM00922"/>
    </source>
</evidence>
<dbReference type="InterPro" id="IPR029065">
    <property type="entry name" value="Enolase_C-like"/>
</dbReference>
<accession>A0A9X1W5L1</accession>
<dbReference type="SFLD" id="SFLDG00179">
    <property type="entry name" value="mandelate_racemase"/>
    <property type="match status" value="1"/>
</dbReference>
<dbReference type="SFLD" id="SFLDS00001">
    <property type="entry name" value="Enolase"/>
    <property type="match status" value="1"/>
</dbReference>
<dbReference type="InterPro" id="IPR036849">
    <property type="entry name" value="Enolase-like_C_sf"/>
</dbReference>
<organism evidence="3 4">
    <name type="scientific">Variovorax terrae</name>
    <dbReference type="NCBI Taxonomy" id="2923278"/>
    <lineage>
        <taxon>Bacteria</taxon>
        <taxon>Pseudomonadati</taxon>
        <taxon>Pseudomonadota</taxon>
        <taxon>Betaproteobacteria</taxon>
        <taxon>Burkholderiales</taxon>
        <taxon>Comamonadaceae</taxon>
        <taxon>Variovorax</taxon>
    </lineage>
</organism>
<dbReference type="PANTHER" id="PTHR48080:SF2">
    <property type="entry name" value="D-GALACTONATE DEHYDRATASE"/>
    <property type="match status" value="1"/>
</dbReference>
<dbReference type="SUPFAM" id="SSF54826">
    <property type="entry name" value="Enolase N-terminal domain-like"/>
    <property type="match status" value="1"/>
</dbReference>
<evidence type="ECO:0000256" key="1">
    <source>
        <dbReference type="ARBA" id="ARBA00023239"/>
    </source>
</evidence>
<dbReference type="Gene3D" id="3.30.390.10">
    <property type="entry name" value="Enolase-like, N-terminal domain"/>
    <property type="match status" value="1"/>
</dbReference>
<dbReference type="SMART" id="SM00922">
    <property type="entry name" value="MR_MLE"/>
    <property type="match status" value="1"/>
</dbReference>
<dbReference type="SUPFAM" id="SSF51604">
    <property type="entry name" value="Enolase C-terminal domain-like"/>
    <property type="match status" value="1"/>
</dbReference>
<reference evidence="3" key="1">
    <citation type="submission" date="2022-03" db="EMBL/GenBank/DDBJ databases">
        <authorList>
            <person name="Woo C.Y."/>
        </authorList>
    </citation>
    <scope>NUCLEOTIDE SEQUENCE</scope>
    <source>
        <strain evidence="3">CYS-02</strain>
    </source>
</reference>
<dbReference type="InterPro" id="IPR034593">
    <property type="entry name" value="DgoD-like"/>
</dbReference>
<gene>
    <name evidence="3" type="ORF">MMF98_23465</name>
</gene>